<evidence type="ECO:0000313" key="3">
    <source>
        <dbReference type="EMBL" id="TDP87514.1"/>
    </source>
</evidence>
<dbReference type="Gene3D" id="3.40.50.1460">
    <property type="match status" value="1"/>
</dbReference>
<proteinExistence type="predicted"/>
<keyword evidence="1" id="KW-0732">Signal</keyword>
<dbReference type="InterPro" id="IPR018247">
    <property type="entry name" value="EF_Hand_1_Ca_BS"/>
</dbReference>
<dbReference type="InterPro" id="IPR002048">
    <property type="entry name" value="EF_hand_dom"/>
</dbReference>
<dbReference type="AlphaFoldDB" id="A0A4R6RLU3"/>
<comment type="caution">
    <text evidence="3">The sequence shown here is derived from an EMBL/GenBank/DDBJ whole genome shotgun (WGS) entry which is preliminary data.</text>
</comment>
<dbReference type="PANTHER" id="PTHR48104:SF30">
    <property type="entry name" value="METACASPASE-1"/>
    <property type="match status" value="1"/>
</dbReference>
<dbReference type="GO" id="GO:0004197">
    <property type="term" value="F:cysteine-type endopeptidase activity"/>
    <property type="evidence" value="ECO:0007669"/>
    <property type="project" value="InterPro"/>
</dbReference>
<feature type="domain" description="EF-hand" evidence="2">
    <location>
        <begin position="239"/>
        <end position="261"/>
    </location>
</feature>
<dbReference type="RefSeq" id="WP_126535372.1">
    <property type="nucleotide sequence ID" value="NZ_BSPM01000008.1"/>
</dbReference>
<dbReference type="GO" id="GO:0005737">
    <property type="term" value="C:cytoplasm"/>
    <property type="evidence" value="ECO:0007669"/>
    <property type="project" value="TreeGrafter"/>
</dbReference>
<dbReference type="SUPFAM" id="SSF52129">
    <property type="entry name" value="Caspase-like"/>
    <property type="match status" value="1"/>
</dbReference>
<sequence>MRGRILLLAAALAAAAAPASAATRALLIGVDAYRSAPTLAGAVNDVRDVADVLARRGVETRTLLDGAATRAAVIAAFRDLVAEGAPGDLLYLHFSGHGISIPDRDGDEADGRDESYLLQGFDEAAHPDEQLVDDDLDALFRIAEAKGQQVLFVADACHSGSPSRAVGAGALPTRLYRPKTDPTRPPPIPAPTLPDGAAAGVLAVGATLDDQVVPELMIDGAPRGALSYATARALDGAADLDGDGTVSAGEFELYVRQTVRNLAASKQTPQFAFSDATRRIVAVAKDGSRKPMEAASAPAVAPAALPPIAVHVLPGAETAAVTAMLAREGGVALVDAPERAALLLDPDAGTALNAVRDVVATGARPLRDFPLVVEAARALDGIARLALDGPLAVEFSPDDRVQPQGTEIVFRVRDPALPYLTVFDLTATGSVHMLWPLGPADADPWPTDRGFRLAGAVTPPFGADTLVVVATAEKPETLRAALAGAGAGVRPATVFAALTRDVAGRPHRIGIQAFFTAEKRS</sequence>
<dbReference type="Pfam" id="PF00656">
    <property type="entry name" value="Peptidase_C14"/>
    <property type="match status" value="1"/>
</dbReference>
<dbReference type="GO" id="GO:0006508">
    <property type="term" value="P:proteolysis"/>
    <property type="evidence" value="ECO:0007669"/>
    <property type="project" value="InterPro"/>
</dbReference>
<feature type="chain" id="PRO_5020928670" evidence="1">
    <location>
        <begin position="22"/>
        <end position="521"/>
    </location>
</feature>
<evidence type="ECO:0000256" key="1">
    <source>
        <dbReference type="SAM" id="SignalP"/>
    </source>
</evidence>
<reference evidence="3 4" key="1">
    <citation type="submission" date="2019-03" db="EMBL/GenBank/DDBJ databases">
        <title>Genomic Encyclopedia of Type Strains, Phase IV (KMG-IV): sequencing the most valuable type-strain genomes for metagenomic binning, comparative biology and taxonomic classification.</title>
        <authorList>
            <person name="Goeker M."/>
        </authorList>
    </citation>
    <scope>NUCLEOTIDE SEQUENCE [LARGE SCALE GENOMIC DNA]</scope>
    <source>
        <strain evidence="3 4">DSM 102969</strain>
    </source>
</reference>
<dbReference type="InterPro" id="IPR050452">
    <property type="entry name" value="Metacaspase"/>
</dbReference>
<dbReference type="PANTHER" id="PTHR48104">
    <property type="entry name" value="METACASPASE-4"/>
    <property type="match status" value="1"/>
</dbReference>
<dbReference type="PROSITE" id="PS00018">
    <property type="entry name" value="EF_HAND_1"/>
    <property type="match status" value="1"/>
</dbReference>
<dbReference type="GO" id="GO:0005509">
    <property type="term" value="F:calcium ion binding"/>
    <property type="evidence" value="ECO:0007669"/>
    <property type="project" value="InterPro"/>
</dbReference>
<feature type="signal peptide" evidence="1">
    <location>
        <begin position="1"/>
        <end position="21"/>
    </location>
</feature>
<dbReference type="Proteomes" id="UP000294547">
    <property type="component" value="Unassembled WGS sequence"/>
</dbReference>
<accession>A0A4R6RLU3</accession>
<dbReference type="OrthoDB" id="6872474at2"/>
<evidence type="ECO:0000259" key="2">
    <source>
        <dbReference type="PROSITE" id="PS50222"/>
    </source>
</evidence>
<keyword evidence="4" id="KW-1185">Reference proteome</keyword>
<dbReference type="PROSITE" id="PS50222">
    <property type="entry name" value="EF_HAND_2"/>
    <property type="match status" value="1"/>
</dbReference>
<protein>
    <submittedName>
        <fullName evidence="3">Caspase domain-containing protein</fullName>
    </submittedName>
</protein>
<dbReference type="InterPro" id="IPR011600">
    <property type="entry name" value="Pept_C14_caspase"/>
</dbReference>
<gene>
    <name evidence="3" type="ORF">EDD54_1410</name>
</gene>
<name>A0A4R6RLU3_9HYPH</name>
<organism evidence="3 4">
    <name type="scientific">Oharaeibacter diazotrophicus</name>
    <dbReference type="NCBI Taxonomy" id="1920512"/>
    <lineage>
        <taxon>Bacteria</taxon>
        <taxon>Pseudomonadati</taxon>
        <taxon>Pseudomonadota</taxon>
        <taxon>Alphaproteobacteria</taxon>
        <taxon>Hyphomicrobiales</taxon>
        <taxon>Pleomorphomonadaceae</taxon>
        <taxon>Oharaeibacter</taxon>
    </lineage>
</organism>
<evidence type="ECO:0000313" key="4">
    <source>
        <dbReference type="Proteomes" id="UP000294547"/>
    </source>
</evidence>
<dbReference type="InterPro" id="IPR029030">
    <property type="entry name" value="Caspase-like_dom_sf"/>
</dbReference>
<dbReference type="EMBL" id="SNXY01000006">
    <property type="protein sequence ID" value="TDP87514.1"/>
    <property type="molecule type" value="Genomic_DNA"/>
</dbReference>